<dbReference type="InterPro" id="IPR003613">
    <property type="entry name" value="Ubox_domain"/>
</dbReference>
<dbReference type="GO" id="GO:0031625">
    <property type="term" value="F:ubiquitin protein ligase binding"/>
    <property type="evidence" value="ECO:0007669"/>
    <property type="project" value="TreeGrafter"/>
</dbReference>
<organism evidence="3">
    <name type="scientific">Harpegnathos saltator</name>
    <name type="common">Jerdon's jumping ant</name>
    <dbReference type="NCBI Taxonomy" id="610380"/>
    <lineage>
        <taxon>Eukaryota</taxon>
        <taxon>Metazoa</taxon>
        <taxon>Ecdysozoa</taxon>
        <taxon>Arthropoda</taxon>
        <taxon>Hexapoda</taxon>
        <taxon>Insecta</taxon>
        <taxon>Pterygota</taxon>
        <taxon>Neoptera</taxon>
        <taxon>Endopterygota</taxon>
        <taxon>Hymenoptera</taxon>
        <taxon>Apocrita</taxon>
        <taxon>Aculeata</taxon>
        <taxon>Formicoidea</taxon>
        <taxon>Formicidae</taxon>
        <taxon>Ponerinae</taxon>
        <taxon>Ponerini</taxon>
        <taxon>Harpegnathos</taxon>
    </lineage>
</organism>
<feature type="domain" description="U-box" evidence="1">
    <location>
        <begin position="92"/>
        <end position="161"/>
    </location>
</feature>
<gene>
    <name evidence="2" type="ORF">EAI_03363</name>
</gene>
<sequence>MQYLITYTHGLRITICKTDNSVPALGRIEVWGTVSPRCGKDVVASVHTLWFKYETILASSITEYKSNTNSANVDNVTNNRQENQATLEVPESFLDPITWEIMTQPITLPSGKVIDQVTLEKYEQNEAVWGRPLSDPFTGIPFNEHRKPIIATILKLRIDKFLLENSNLVEIKNMPRVLGRDSSSAIIKDRRIIEIPKSTSSCHMSKTNHCQLKAKTEKFNYLFIN</sequence>
<dbReference type="AlphaFoldDB" id="E2BJX2"/>
<dbReference type="PANTHER" id="PTHR13492">
    <property type="entry name" value="RING FINGER PROTEIN 37"/>
    <property type="match status" value="1"/>
</dbReference>
<dbReference type="InterPro" id="IPR013083">
    <property type="entry name" value="Znf_RING/FYVE/PHD"/>
</dbReference>
<protein>
    <submittedName>
        <fullName evidence="2">RING finger protein 37</fullName>
    </submittedName>
</protein>
<accession>E2BJX2</accession>
<dbReference type="STRING" id="610380.E2BJX2"/>
<dbReference type="Pfam" id="PF04564">
    <property type="entry name" value="U-box"/>
    <property type="match status" value="1"/>
</dbReference>
<dbReference type="GO" id="GO:0034450">
    <property type="term" value="F:ubiquitin-ubiquitin ligase activity"/>
    <property type="evidence" value="ECO:0007669"/>
    <property type="project" value="TreeGrafter"/>
</dbReference>
<dbReference type="GO" id="GO:0005634">
    <property type="term" value="C:nucleus"/>
    <property type="evidence" value="ECO:0007669"/>
    <property type="project" value="TreeGrafter"/>
</dbReference>
<evidence type="ECO:0000313" key="3">
    <source>
        <dbReference type="Proteomes" id="UP000008237"/>
    </source>
</evidence>
<dbReference type="SMART" id="SM00504">
    <property type="entry name" value="Ubox"/>
    <property type="match status" value="1"/>
</dbReference>
<dbReference type="EMBL" id="GL448708">
    <property type="protein sequence ID" value="EFN83981.1"/>
    <property type="molecule type" value="Genomic_DNA"/>
</dbReference>
<dbReference type="Gene3D" id="3.30.40.10">
    <property type="entry name" value="Zinc/RING finger domain, C3HC4 (zinc finger)"/>
    <property type="match status" value="1"/>
</dbReference>
<dbReference type="Proteomes" id="UP000008237">
    <property type="component" value="Unassembled WGS sequence"/>
</dbReference>
<name>E2BJX2_HARSA</name>
<dbReference type="InterPro" id="IPR039847">
    <property type="entry name" value="Ubox5"/>
</dbReference>
<reference evidence="2 3" key="1">
    <citation type="journal article" date="2010" name="Science">
        <title>Genomic comparison of the ants Camponotus floridanus and Harpegnathos saltator.</title>
        <authorList>
            <person name="Bonasio R."/>
            <person name="Zhang G."/>
            <person name="Ye C."/>
            <person name="Mutti N.S."/>
            <person name="Fang X."/>
            <person name="Qin N."/>
            <person name="Donahue G."/>
            <person name="Yang P."/>
            <person name="Li Q."/>
            <person name="Li C."/>
            <person name="Zhang P."/>
            <person name="Huang Z."/>
            <person name="Berger S.L."/>
            <person name="Reinberg D."/>
            <person name="Wang J."/>
            <person name="Liebig J."/>
        </authorList>
    </citation>
    <scope>NUCLEOTIDE SEQUENCE [LARGE SCALE GENOMIC DNA]</scope>
    <source>
        <strain evidence="2 3">R22 G/1</strain>
    </source>
</reference>
<proteinExistence type="predicted"/>
<dbReference type="OrthoDB" id="20295at2759"/>
<dbReference type="CDD" id="cd16660">
    <property type="entry name" value="RING-Ubox_RNF37"/>
    <property type="match status" value="1"/>
</dbReference>
<keyword evidence="3" id="KW-1185">Reference proteome</keyword>
<dbReference type="SUPFAM" id="SSF57850">
    <property type="entry name" value="RING/U-box"/>
    <property type="match status" value="1"/>
</dbReference>
<evidence type="ECO:0000259" key="1">
    <source>
        <dbReference type="SMART" id="SM00504"/>
    </source>
</evidence>
<dbReference type="GO" id="GO:0000209">
    <property type="term" value="P:protein polyubiquitination"/>
    <property type="evidence" value="ECO:0007669"/>
    <property type="project" value="TreeGrafter"/>
</dbReference>
<dbReference type="PANTHER" id="PTHR13492:SF2">
    <property type="entry name" value="RING FINGER PROTEIN 37"/>
    <property type="match status" value="1"/>
</dbReference>
<dbReference type="InterPro" id="IPR039925">
    <property type="entry name" value="RNF37_RING-Ubox"/>
</dbReference>
<dbReference type="InParanoid" id="E2BJX2"/>
<evidence type="ECO:0000313" key="2">
    <source>
        <dbReference type="EMBL" id="EFN83981.1"/>
    </source>
</evidence>